<dbReference type="Proteomes" id="UP000822476">
    <property type="component" value="Unassembled WGS sequence"/>
</dbReference>
<dbReference type="EMBL" id="JTDE01009198">
    <property type="protein sequence ID" value="KAF7234515.1"/>
    <property type="molecule type" value="Genomic_DNA"/>
</dbReference>
<keyword evidence="2" id="KW-1185">Reference proteome</keyword>
<evidence type="ECO:0000313" key="2">
    <source>
        <dbReference type="Proteomes" id="UP000822476"/>
    </source>
</evidence>
<feature type="non-terminal residue" evidence="1">
    <location>
        <position position="1"/>
    </location>
</feature>
<sequence>GEQYNFHLGGLFKNPRCIHGLHAQPNAQNGRRSWRSLVHSWIRYTVNFTVLKVKRIFVISHV</sequence>
<name>A0A8S9YJ44_9TREM</name>
<evidence type="ECO:0000313" key="1">
    <source>
        <dbReference type="EMBL" id="KAF7234515.1"/>
    </source>
</evidence>
<dbReference type="AlphaFoldDB" id="A0A8S9YJ44"/>
<organism evidence="1 2">
    <name type="scientific">Paragonimus skrjabini miyazakii</name>
    <dbReference type="NCBI Taxonomy" id="59628"/>
    <lineage>
        <taxon>Eukaryota</taxon>
        <taxon>Metazoa</taxon>
        <taxon>Spiralia</taxon>
        <taxon>Lophotrochozoa</taxon>
        <taxon>Platyhelminthes</taxon>
        <taxon>Trematoda</taxon>
        <taxon>Digenea</taxon>
        <taxon>Plagiorchiida</taxon>
        <taxon>Troglotremata</taxon>
        <taxon>Troglotrematidae</taxon>
        <taxon>Paragonimus</taxon>
    </lineage>
</organism>
<proteinExistence type="predicted"/>
<comment type="caution">
    <text evidence="1">The sequence shown here is derived from an EMBL/GenBank/DDBJ whole genome shotgun (WGS) entry which is preliminary data.</text>
</comment>
<gene>
    <name evidence="1" type="ORF">EG68_11814</name>
</gene>
<protein>
    <submittedName>
        <fullName evidence="1">Uncharacterized protein</fullName>
    </submittedName>
</protein>
<reference evidence="1" key="1">
    <citation type="submission" date="2019-07" db="EMBL/GenBank/DDBJ databases">
        <title>Annotation for the trematode Paragonimus miyazaki's.</title>
        <authorList>
            <person name="Choi Y.-J."/>
        </authorList>
    </citation>
    <scope>NUCLEOTIDE SEQUENCE</scope>
    <source>
        <strain evidence="1">Japan</strain>
    </source>
</reference>
<accession>A0A8S9YJ44</accession>